<organism evidence="1 2">
    <name type="scientific">Zalaria obscura</name>
    <dbReference type="NCBI Taxonomy" id="2024903"/>
    <lineage>
        <taxon>Eukaryota</taxon>
        <taxon>Fungi</taxon>
        <taxon>Dikarya</taxon>
        <taxon>Ascomycota</taxon>
        <taxon>Pezizomycotina</taxon>
        <taxon>Dothideomycetes</taxon>
        <taxon>Dothideomycetidae</taxon>
        <taxon>Dothideales</taxon>
        <taxon>Zalariaceae</taxon>
        <taxon>Zalaria</taxon>
    </lineage>
</organism>
<evidence type="ECO:0000313" key="2">
    <source>
        <dbReference type="Proteomes" id="UP001320706"/>
    </source>
</evidence>
<comment type="caution">
    <text evidence="1">The sequence shown here is derived from an EMBL/GenBank/DDBJ whole genome shotgun (WGS) entry which is preliminary data.</text>
</comment>
<name>A0ACC3SP17_9PEZI</name>
<sequence>MPPLPSGRTFTGLAPIGEAMRQFDQTSDMAPHPDEMVRFGTPATPSDTFGTYRNSSQTFFRGQASYGQGGPSLRGGERAPALLKHEPLLPTKPGPLSLPNAVTPSHLHGLPRDSESAQILDRLHKHLCENKTLQLRERDHRQGSTSRIDPEVNSLPSTHDNDFAGTTSVNPVITDGVPSAYEPFTCSGSHPISDEFDTGPPRSLSAANVQPARSGLIGEATPEPEIEREPKGDQPGGPRATAANLMPLGPGRILRQVDEFVSNDISTSEPPPGSSAVAPRAGVEVSPRRKASAEQALLRIKGASLNQIESIILDSWAPGSRDPPAERRCLVTKFMDALQKGFPDVRKVTKPWPFFPCLSALWIARIRRVHPSNEGQLLVDISLEKESTCSAREIHVQALLLEFLAKGYPVKIPAPAFSLLEKPVICSRRAELPARARGVTPSPSSAYGTFASTGSVVGLANQDDSRSAHKAQLRSEMNQRREQTIKRKRQEDQDEESARKKRIRQKMVALGMRPLSQSRSPELVAQVTMPLAPSGGRNWPTKLDYGEQFHTAMEDQNTEQSCQTVHVQEKATEATSTGDTLNGSENYAQPAMPQMSEGRSPEKVVGASLQERVEQPVCPAPLTQDPSALSGSASSKVDETPLARDDGLSDPIHACSGSASGIVDDPVQAGDDSVVGDEVFTTCHEILSKQGSEVPAHPDTGERMCENTLPEEWTEQLAQQITAELLRGPTTAGVISGEAEQSDELEEGEIIDLATMIKQEMDKVA</sequence>
<dbReference type="Proteomes" id="UP001320706">
    <property type="component" value="Unassembled WGS sequence"/>
</dbReference>
<protein>
    <submittedName>
        <fullName evidence="1">Uncharacterized protein</fullName>
    </submittedName>
</protein>
<reference evidence="1" key="1">
    <citation type="submission" date="2024-02" db="EMBL/GenBank/DDBJ databases">
        <title>Metagenome Assembled Genome of Zalaria obscura JY119.</title>
        <authorList>
            <person name="Vighnesh L."/>
            <person name="Jagadeeshwari U."/>
            <person name="Venkata Ramana C."/>
            <person name="Sasikala C."/>
        </authorList>
    </citation>
    <scope>NUCLEOTIDE SEQUENCE</scope>
    <source>
        <strain evidence="1">JY119</strain>
    </source>
</reference>
<dbReference type="EMBL" id="JAMKPW020000007">
    <property type="protein sequence ID" value="KAK8216875.1"/>
    <property type="molecule type" value="Genomic_DNA"/>
</dbReference>
<gene>
    <name evidence="1" type="ORF">M8818_001838</name>
</gene>
<keyword evidence="2" id="KW-1185">Reference proteome</keyword>
<evidence type="ECO:0000313" key="1">
    <source>
        <dbReference type="EMBL" id="KAK8216875.1"/>
    </source>
</evidence>
<proteinExistence type="predicted"/>
<accession>A0ACC3SP17</accession>